<dbReference type="InterPro" id="IPR036291">
    <property type="entry name" value="NAD(P)-bd_dom_sf"/>
</dbReference>
<protein>
    <submittedName>
        <fullName evidence="5">SDR family oxidoreductase</fullName>
    </submittedName>
</protein>
<dbReference type="Gene3D" id="3.40.50.720">
    <property type="entry name" value="NAD(P)-binding Rossmann-like Domain"/>
    <property type="match status" value="1"/>
</dbReference>
<sequence length="303" mass="33940">MYRKNAEKGETPLTIQDKPSVEHASAPLEPVALVTGTSSGFGLLTCLALAKDGYRVVATMRNIDKKSKLIMAAEKWDVRQQIEIMEMDVTREKQVYQVIGDVMDKWRRIDVLVNNAGYAAGGVVEEVSLADWRQQFETNVFGAIASTQAVLPHMRKQGFGTIVSVSSVSGRLAMPGLGPYSASKFALEGLMESLRFEVARYGIHVALVEPGPYRTNVWDNSLRGYELNPESPYIHMNDRLYRQVQHTARTAGDPMEVVRLIQKVIQTGAPNFRYPVGKGIGIALAARRWLPWRIFERLVQSRF</sequence>
<dbReference type="PRINTS" id="PR00081">
    <property type="entry name" value="GDHRDH"/>
</dbReference>
<dbReference type="KEGG" id="afx:JZ786_20740"/>
<dbReference type="PANTHER" id="PTHR43976">
    <property type="entry name" value="SHORT CHAIN DEHYDROGENASE"/>
    <property type="match status" value="1"/>
</dbReference>
<evidence type="ECO:0000256" key="2">
    <source>
        <dbReference type="ARBA" id="ARBA00023002"/>
    </source>
</evidence>
<dbReference type="AlphaFoldDB" id="A0A9X7Z9R1"/>
<evidence type="ECO:0000256" key="1">
    <source>
        <dbReference type="ARBA" id="ARBA00006484"/>
    </source>
</evidence>
<name>A0A9X7Z9R1_9BACL</name>
<dbReference type="Proteomes" id="UP000663505">
    <property type="component" value="Chromosome"/>
</dbReference>
<feature type="region of interest" description="Disordered" evidence="4">
    <location>
        <begin position="1"/>
        <end position="20"/>
    </location>
</feature>
<dbReference type="Pfam" id="PF00106">
    <property type="entry name" value="adh_short"/>
    <property type="match status" value="1"/>
</dbReference>
<evidence type="ECO:0000256" key="4">
    <source>
        <dbReference type="SAM" id="MobiDB-lite"/>
    </source>
</evidence>
<dbReference type="InterPro" id="IPR020904">
    <property type="entry name" value="Sc_DH/Rdtase_CS"/>
</dbReference>
<dbReference type="GO" id="GO:0016491">
    <property type="term" value="F:oxidoreductase activity"/>
    <property type="evidence" value="ECO:0007669"/>
    <property type="project" value="UniProtKB-KW"/>
</dbReference>
<dbReference type="CDD" id="cd05374">
    <property type="entry name" value="17beta-HSD-like_SDR_c"/>
    <property type="match status" value="1"/>
</dbReference>
<accession>A0A9X7Z9R1</accession>
<evidence type="ECO:0000313" key="5">
    <source>
        <dbReference type="EMBL" id="QSO50030.1"/>
    </source>
</evidence>
<dbReference type="PRINTS" id="PR00080">
    <property type="entry name" value="SDRFAMILY"/>
</dbReference>
<reference evidence="5 6" key="1">
    <citation type="submission" date="2021-02" db="EMBL/GenBank/DDBJ databases">
        <title>Alicyclobacillus curvatus sp. nov. and Alicyclobacillus mengziensis sp. nov., two acidophilic bacteria isolated from acid mine drainage.</title>
        <authorList>
            <person name="Huang Y."/>
        </authorList>
    </citation>
    <scope>NUCLEOTIDE SEQUENCE [LARGE SCALE GENOMIC DNA]</scope>
    <source>
        <strain evidence="5 6">S30H14</strain>
    </source>
</reference>
<dbReference type="PROSITE" id="PS00061">
    <property type="entry name" value="ADH_SHORT"/>
    <property type="match status" value="1"/>
</dbReference>
<feature type="compositionally biased region" description="Basic and acidic residues" evidence="4">
    <location>
        <begin position="1"/>
        <end position="10"/>
    </location>
</feature>
<dbReference type="NCBIfam" id="NF005372">
    <property type="entry name" value="PRK06914.1"/>
    <property type="match status" value="1"/>
</dbReference>
<dbReference type="InterPro" id="IPR002347">
    <property type="entry name" value="SDR_fam"/>
</dbReference>
<evidence type="ECO:0000313" key="6">
    <source>
        <dbReference type="Proteomes" id="UP000663505"/>
    </source>
</evidence>
<keyword evidence="6" id="KW-1185">Reference proteome</keyword>
<comment type="similarity">
    <text evidence="1 3">Belongs to the short-chain dehydrogenases/reductases (SDR) family.</text>
</comment>
<dbReference type="SUPFAM" id="SSF51735">
    <property type="entry name" value="NAD(P)-binding Rossmann-fold domains"/>
    <property type="match status" value="1"/>
</dbReference>
<organism evidence="5 6">
    <name type="scientific">Alicyclobacillus mengziensis</name>
    <dbReference type="NCBI Taxonomy" id="2931921"/>
    <lineage>
        <taxon>Bacteria</taxon>
        <taxon>Bacillati</taxon>
        <taxon>Bacillota</taxon>
        <taxon>Bacilli</taxon>
        <taxon>Bacillales</taxon>
        <taxon>Alicyclobacillaceae</taxon>
        <taxon>Alicyclobacillus</taxon>
    </lineage>
</organism>
<dbReference type="PANTHER" id="PTHR43976:SF16">
    <property type="entry name" value="SHORT-CHAIN DEHYDROGENASE_REDUCTASE FAMILY PROTEIN"/>
    <property type="match status" value="1"/>
</dbReference>
<keyword evidence="2" id="KW-0560">Oxidoreductase</keyword>
<dbReference type="EMBL" id="CP071182">
    <property type="protein sequence ID" value="QSO50030.1"/>
    <property type="molecule type" value="Genomic_DNA"/>
</dbReference>
<dbReference type="InterPro" id="IPR051911">
    <property type="entry name" value="SDR_oxidoreductase"/>
</dbReference>
<evidence type="ECO:0000256" key="3">
    <source>
        <dbReference type="RuleBase" id="RU000363"/>
    </source>
</evidence>
<gene>
    <name evidence="5" type="ORF">JZ786_20740</name>
</gene>
<proteinExistence type="inferred from homology"/>